<dbReference type="GO" id="GO:0008360">
    <property type="term" value="P:regulation of cell shape"/>
    <property type="evidence" value="ECO:0007669"/>
    <property type="project" value="UniProtKB-UniRule"/>
</dbReference>
<gene>
    <name evidence="8" type="primary">murJ</name>
    <name evidence="10" type="ORF">A2840_00360</name>
</gene>
<feature type="transmembrane region" description="Helical" evidence="8">
    <location>
        <begin position="249"/>
        <end position="272"/>
    </location>
</feature>
<accession>A0A1G1Y477</accession>
<comment type="subcellular location">
    <subcellularLocation>
        <location evidence="1 8">Cell membrane</location>
        <topology evidence="1 8">Multi-pass membrane protein</topology>
    </subcellularLocation>
</comment>
<evidence type="ECO:0000256" key="6">
    <source>
        <dbReference type="ARBA" id="ARBA00022989"/>
    </source>
</evidence>
<feature type="transmembrane region" description="Helical" evidence="8">
    <location>
        <begin position="60"/>
        <end position="82"/>
    </location>
</feature>
<feature type="transmembrane region" description="Helical" evidence="8">
    <location>
        <begin position="12"/>
        <end position="33"/>
    </location>
</feature>
<feature type="transmembrane region" description="Helical" evidence="8">
    <location>
        <begin position="278"/>
        <end position="296"/>
    </location>
</feature>
<dbReference type="PRINTS" id="PR01806">
    <property type="entry name" value="VIRFACTRMVIN"/>
</dbReference>
<comment type="caution">
    <text evidence="10">The sequence shown here is derived from an EMBL/GenBank/DDBJ whole genome shotgun (WGS) entry which is preliminary data.</text>
</comment>
<reference evidence="10 11" key="1">
    <citation type="journal article" date="2016" name="Nat. Commun.">
        <title>Thousands of microbial genomes shed light on interconnected biogeochemical processes in an aquifer system.</title>
        <authorList>
            <person name="Anantharaman K."/>
            <person name="Brown C.T."/>
            <person name="Hug L.A."/>
            <person name="Sharon I."/>
            <person name="Castelle C.J."/>
            <person name="Probst A.J."/>
            <person name="Thomas B.C."/>
            <person name="Singh A."/>
            <person name="Wilkins M.J."/>
            <person name="Karaoz U."/>
            <person name="Brodie E.L."/>
            <person name="Williams K.H."/>
            <person name="Hubbard S.S."/>
            <person name="Banfield J.F."/>
        </authorList>
    </citation>
    <scope>NUCLEOTIDE SEQUENCE [LARGE SCALE GENOMIC DNA]</scope>
</reference>
<feature type="transmembrane region" description="Helical" evidence="8">
    <location>
        <begin position="164"/>
        <end position="184"/>
    </location>
</feature>
<evidence type="ECO:0000313" key="10">
    <source>
        <dbReference type="EMBL" id="OGY47102.1"/>
    </source>
</evidence>
<comment type="pathway">
    <text evidence="8">Cell wall biogenesis; peptidoglycan biosynthesis.</text>
</comment>
<comment type="function">
    <text evidence="8 9">Involved in peptidoglycan biosynthesis. Transports lipid-linked peptidoglycan precursors from the inner to the outer leaflet of the cytoplasmic membrane.</text>
</comment>
<dbReference type="EMBL" id="MHIG01000015">
    <property type="protein sequence ID" value="OGY47102.1"/>
    <property type="molecule type" value="Genomic_DNA"/>
</dbReference>
<keyword evidence="6 8" id="KW-1133">Transmembrane helix</keyword>
<evidence type="ECO:0000256" key="5">
    <source>
        <dbReference type="ARBA" id="ARBA00022984"/>
    </source>
</evidence>
<dbReference type="CDD" id="cd13123">
    <property type="entry name" value="MATE_MurJ_like"/>
    <property type="match status" value="1"/>
</dbReference>
<dbReference type="GO" id="GO:0034204">
    <property type="term" value="P:lipid translocation"/>
    <property type="evidence" value="ECO:0007669"/>
    <property type="project" value="TreeGrafter"/>
</dbReference>
<evidence type="ECO:0000256" key="2">
    <source>
        <dbReference type="ARBA" id="ARBA00022475"/>
    </source>
</evidence>
<feature type="transmembrane region" description="Helical" evidence="8">
    <location>
        <begin position="190"/>
        <end position="211"/>
    </location>
</feature>
<feature type="transmembrane region" description="Helical" evidence="8">
    <location>
        <begin position="359"/>
        <end position="379"/>
    </location>
</feature>
<dbReference type="GO" id="GO:0005886">
    <property type="term" value="C:plasma membrane"/>
    <property type="evidence" value="ECO:0007669"/>
    <property type="project" value="UniProtKB-SubCell"/>
</dbReference>
<dbReference type="AlphaFoldDB" id="A0A1G1Y477"/>
<dbReference type="PIRSF" id="PIRSF002869">
    <property type="entry name" value="MviN"/>
    <property type="match status" value="1"/>
</dbReference>
<keyword evidence="8 9" id="KW-0813">Transport</keyword>
<evidence type="ECO:0000256" key="4">
    <source>
        <dbReference type="ARBA" id="ARBA00022960"/>
    </source>
</evidence>
<evidence type="ECO:0000256" key="1">
    <source>
        <dbReference type="ARBA" id="ARBA00004651"/>
    </source>
</evidence>
<evidence type="ECO:0000256" key="7">
    <source>
        <dbReference type="ARBA" id="ARBA00023136"/>
    </source>
</evidence>
<dbReference type="InterPro" id="IPR051050">
    <property type="entry name" value="Lipid_II_flippase_MurJ/MviN"/>
</dbReference>
<feature type="transmembrane region" description="Helical" evidence="8">
    <location>
        <begin position="386"/>
        <end position="403"/>
    </location>
</feature>
<keyword evidence="5 8" id="KW-0573">Peptidoglycan synthesis</keyword>
<dbReference type="InterPro" id="IPR004268">
    <property type="entry name" value="MurJ"/>
</dbReference>
<proteinExistence type="inferred from homology"/>
<keyword evidence="4 8" id="KW-0133">Cell shape</keyword>
<protein>
    <recommendedName>
        <fullName evidence="8">Probable lipid II flippase MurJ</fullName>
    </recommendedName>
</protein>
<dbReference type="GO" id="GO:0015648">
    <property type="term" value="F:lipid-linked peptidoglycan transporter activity"/>
    <property type="evidence" value="ECO:0007669"/>
    <property type="project" value="UniProtKB-UniRule"/>
</dbReference>
<feature type="transmembrane region" description="Helical" evidence="8">
    <location>
        <begin position="476"/>
        <end position="498"/>
    </location>
</feature>
<dbReference type="NCBIfam" id="TIGR01695">
    <property type="entry name" value="murJ_mviN"/>
    <property type="match status" value="1"/>
</dbReference>
<dbReference type="Pfam" id="PF03023">
    <property type="entry name" value="MurJ"/>
    <property type="match status" value="1"/>
</dbReference>
<feature type="transmembrane region" description="Helical" evidence="8">
    <location>
        <begin position="138"/>
        <end position="157"/>
    </location>
</feature>
<keyword evidence="8 9" id="KW-0961">Cell wall biogenesis/degradation</keyword>
<evidence type="ECO:0000256" key="3">
    <source>
        <dbReference type="ARBA" id="ARBA00022692"/>
    </source>
</evidence>
<sequence>MLKKILTSQSRTIGSAALVVGAASLVSRLLGILRDRVLAGEFGAGVELDMYYAAFRIPDLVFNLLVLGALSAGFIPAFTAALKNKNAAWELANSVLHALVLGLVLISAVLLLTAPWLVKIITPGFTDQQLAVTTTLTRIMFLSPLLLGISAVFGSILQSLKQFFIYSIAPIFYNAGIIIGALYLAPAMGIIGLAWGVVVGALLHAVIQYSAALAAGFRHQLILDVTNKRFKTIIAMMIPRTLGLITSQVNLLIITIIGSTLSVGSIAIFNFANNLQSFPLGIFGVSLAIASFPTLAELSNHKREFIATLSATVRQVLYLVIPSSVLLIILRAQLVRAILGTGNFDWEDTVLTLETLSLFAFSLFAQALIVVFIRAFYALEDSRTPFAAGLVAMFANVIMAMILSEKMGVAGLALAFSMSSILNLTILILLLHYRIGKLDGQRIIGSVAKIVVATFMLSLVAQAIKYITEPIFGTATFMGVAVQATAATFLGVTVYLLVSWLLKTEELFAIVSVFRRRSRIASPAAEPLKE</sequence>
<evidence type="ECO:0000256" key="9">
    <source>
        <dbReference type="PIRNR" id="PIRNR002869"/>
    </source>
</evidence>
<comment type="similarity">
    <text evidence="8 9">Belongs to the MurJ/MviN family.</text>
</comment>
<dbReference type="PANTHER" id="PTHR47019:SF1">
    <property type="entry name" value="LIPID II FLIPPASE MURJ"/>
    <property type="match status" value="1"/>
</dbReference>
<keyword evidence="3 8" id="KW-0812">Transmembrane</keyword>
<dbReference type="PANTHER" id="PTHR47019">
    <property type="entry name" value="LIPID II FLIPPASE MURJ"/>
    <property type="match status" value="1"/>
</dbReference>
<evidence type="ECO:0000313" key="11">
    <source>
        <dbReference type="Proteomes" id="UP000178385"/>
    </source>
</evidence>
<feature type="transmembrane region" description="Helical" evidence="8">
    <location>
        <begin position="409"/>
        <end position="431"/>
    </location>
</feature>
<dbReference type="HAMAP" id="MF_02078">
    <property type="entry name" value="MurJ_MviN"/>
    <property type="match status" value="1"/>
</dbReference>
<dbReference type="UniPathway" id="UPA00219"/>
<dbReference type="GO" id="GO:0071555">
    <property type="term" value="P:cell wall organization"/>
    <property type="evidence" value="ECO:0007669"/>
    <property type="project" value="UniProtKB-UniRule"/>
</dbReference>
<name>A0A1G1Y477_9BACT</name>
<dbReference type="Proteomes" id="UP000178385">
    <property type="component" value="Unassembled WGS sequence"/>
</dbReference>
<feature type="transmembrane region" description="Helical" evidence="8">
    <location>
        <begin position="316"/>
        <end position="339"/>
    </location>
</feature>
<organism evidence="10 11">
    <name type="scientific">Candidatus Buchananbacteria bacterium RIFCSPHIGHO2_01_FULL_47_11b</name>
    <dbReference type="NCBI Taxonomy" id="1797537"/>
    <lineage>
        <taxon>Bacteria</taxon>
        <taxon>Candidatus Buchananiibacteriota</taxon>
    </lineage>
</organism>
<feature type="transmembrane region" description="Helical" evidence="8">
    <location>
        <begin position="94"/>
        <end position="118"/>
    </location>
</feature>
<evidence type="ECO:0000256" key="8">
    <source>
        <dbReference type="HAMAP-Rule" id="MF_02078"/>
    </source>
</evidence>
<keyword evidence="7 8" id="KW-0472">Membrane</keyword>
<feature type="transmembrane region" description="Helical" evidence="8">
    <location>
        <begin position="443"/>
        <end position="464"/>
    </location>
</feature>
<keyword evidence="2 8" id="KW-1003">Cell membrane</keyword>
<dbReference type="GO" id="GO:0009252">
    <property type="term" value="P:peptidoglycan biosynthetic process"/>
    <property type="evidence" value="ECO:0007669"/>
    <property type="project" value="UniProtKB-UniRule"/>
</dbReference>